<sequence>MVWRFFGRDQRMKDRQERLDALANALTAEDELGAAIRGHLYVEHELNEFIKARLPAEAFEALTAVRFEYDKKITLAVSLGLPSEFKSPLRKMGEIRNAFAHDLSASLEEKNVGSLFQAFDADMKEITQKSYSKAFKKMPNTGRPKDVNKLEPRDRFSLYVMHLWSLLYYFNLPDEEESQDEESPPVL</sequence>
<dbReference type="InterPro" id="IPR038026">
    <property type="entry name" value="MtlR-like_sf"/>
</dbReference>
<dbReference type="EMBL" id="VOSK01000038">
    <property type="protein sequence ID" value="MPR26048.1"/>
    <property type="molecule type" value="Genomic_DNA"/>
</dbReference>
<comment type="caution">
    <text evidence="1">The sequence shown here is derived from an EMBL/GenBank/DDBJ whole genome shotgun (WGS) entry which is preliminary data.</text>
</comment>
<keyword evidence="2" id="KW-1185">Reference proteome</keyword>
<gene>
    <name evidence="1" type="ORF">FS320_12625</name>
</gene>
<dbReference type="AlphaFoldDB" id="A0A5N7MGX4"/>
<protein>
    <submittedName>
        <fullName evidence="1">Uncharacterized protein</fullName>
    </submittedName>
</protein>
<dbReference type="SUPFAM" id="SSF158668">
    <property type="entry name" value="MtlR-like"/>
    <property type="match status" value="1"/>
</dbReference>
<reference evidence="1 2" key="1">
    <citation type="journal article" date="2019" name="Syst. Appl. Microbiol.">
        <title>Microvirga tunisiensis sp. nov., a root nodule symbiotic bacterium isolated from Lupinus micranthus and L. luteus grown in Northern Tunisia.</title>
        <authorList>
            <person name="Msaddak A."/>
            <person name="Rejili M."/>
            <person name="Duran D."/>
            <person name="Mars M."/>
            <person name="Palacios J.M."/>
            <person name="Ruiz-Argueso T."/>
            <person name="Rey L."/>
            <person name="Imperial J."/>
        </authorList>
    </citation>
    <scope>NUCLEOTIDE SEQUENCE [LARGE SCALE GENOMIC DNA]</scope>
    <source>
        <strain evidence="1 2">Lmie10</strain>
    </source>
</reference>
<name>A0A5N7MGX4_9HYPH</name>
<dbReference type="RefSeq" id="WP_152711993.1">
    <property type="nucleotide sequence ID" value="NZ_VOSJ01000006.1"/>
</dbReference>
<evidence type="ECO:0000313" key="2">
    <source>
        <dbReference type="Proteomes" id="UP000403266"/>
    </source>
</evidence>
<accession>A0A5N7MGX4</accession>
<organism evidence="1 2">
    <name type="scientific">Microvirga tunisiensis</name>
    <dbReference type="NCBI Taxonomy" id="2108360"/>
    <lineage>
        <taxon>Bacteria</taxon>
        <taxon>Pseudomonadati</taxon>
        <taxon>Pseudomonadota</taxon>
        <taxon>Alphaproteobacteria</taxon>
        <taxon>Hyphomicrobiales</taxon>
        <taxon>Methylobacteriaceae</taxon>
        <taxon>Microvirga</taxon>
    </lineage>
</organism>
<evidence type="ECO:0000313" key="1">
    <source>
        <dbReference type="EMBL" id="MPR26048.1"/>
    </source>
</evidence>
<dbReference type="OrthoDB" id="8456062at2"/>
<proteinExistence type="predicted"/>
<dbReference type="Gene3D" id="1.20.120.330">
    <property type="entry name" value="Nucleotidyltransferases domain 2"/>
    <property type="match status" value="1"/>
</dbReference>
<dbReference type="Proteomes" id="UP000403266">
    <property type="component" value="Unassembled WGS sequence"/>
</dbReference>